<dbReference type="EMBL" id="VDEP01000447">
    <property type="protein sequence ID" value="KAA1078732.1"/>
    <property type="molecule type" value="Genomic_DNA"/>
</dbReference>
<protein>
    <submittedName>
        <fullName evidence="1">Uncharacterized protein</fullName>
    </submittedName>
</protein>
<dbReference type="Proteomes" id="UP000325313">
    <property type="component" value="Unassembled WGS sequence"/>
</dbReference>
<comment type="caution">
    <text evidence="1">The sequence shown here is derived from an EMBL/GenBank/DDBJ whole genome shotgun (WGS) entry which is preliminary data.</text>
</comment>
<dbReference type="AlphaFoldDB" id="A0A5B0MQC2"/>
<accession>A0A5B0MQC2</accession>
<dbReference type="InterPro" id="IPR052925">
    <property type="entry name" value="Phage_Integrase-like_Recomb"/>
</dbReference>
<reference evidence="1 2" key="1">
    <citation type="submission" date="2019-05" db="EMBL/GenBank/DDBJ databases">
        <title>Emergence of the Ug99 lineage of the wheat stem rust pathogen through somatic hybridization.</title>
        <authorList>
            <person name="Li F."/>
            <person name="Upadhyaya N.M."/>
            <person name="Sperschneider J."/>
            <person name="Matny O."/>
            <person name="Nguyen-Phuc H."/>
            <person name="Mago R."/>
            <person name="Raley C."/>
            <person name="Miller M.E."/>
            <person name="Silverstein K.A.T."/>
            <person name="Henningsen E."/>
            <person name="Hirsch C.D."/>
            <person name="Visser B."/>
            <person name="Pretorius Z.A."/>
            <person name="Steffenson B.J."/>
            <person name="Schwessinger B."/>
            <person name="Dodds P.N."/>
            <person name="Figueroa M."/>
        </authorList>
    </citation>
    <scope>NUCLEOTIDE SEQUENCE [LARGE SCALE GENOMIC DNA]</scope>
    <source>
        <strain evidence="1 2">Ug99</strain>
    </source>
</reference>
<evidence type="ECO:0000313" key="1">
    <source>
        <dbReference type="EMBL" id="KAA1078732.1"/>
    </source>
</evidence>
<gene>
    <name evidence="1" type="ORF">PGTUg99_004419</name>
</gene>
<dbReference type="PANTHER" id="PTHR34605">
    <property type="entry name" value="PHAGE_INTEGRASE DOMAIN-CONTAINING PROTEIN"/>
    <property type="match status" value="1"/>
</dbReference>
<name>A0A5B0MQC2_PUCGR</name>
<proteinExistence type="predicted"/>
<dbReference type="PANTHER" id="PTHR34605:SF3">
    <property type="entry name" value="P CELL-TYPE AGGLUTINATION PROTEIN MAP4-LIKE-RELATED"/>
    <property type="match status" value="1"/>
</dbReference>
<evidence type="ECO:0000313" key="2">
    <source>
        <dbReference type="Proteomes" id="UP000325313"/>
    </source>
</evidence>
<organism evidence="1 2">
    <name type="scientific">Puccinia graminis f. sp. tritici</name>
    <dbReference type="NCBI Taxonomy" id="56615"/>
    <lineage>
        <taxon>Eukaryota</taxon>
        <taxon>Fungi</taxon>
        <taxon>Dikarya</taxon>
        <taxon>Basidiomycota</taxon>
        <taxon>Pucciniomycotina</taxon>
        <taxon>Pucciniomycetes</taxon>
        <taxon>Pucciniales</taxon>
        <taxon>Pucciniaceae</taxon>
        <taxon>Puccinia</taxon>
    </lineage>
</organism>
<sequence length="187" mass="20531">MKKFLLFASANDSQFCLPITEEVLEAFCLWVGHNHYSSNDGKISSSSLKKYIIGLKAWHNFHMATFPSTGKARIDLMLKASAWLDACTPTRPPKPPVMLWHLMLLMTSLFGKSDFDTAVADLCIVAFWGLARLSELTYNLEDVPLVFSNSVLLSDVTLRSDGDLGETACITLPASKELGGITAKPAC</sequence>